<dbReference type="PROSITE" id="PS50853">
    <property type="entry name" value="FN3"/>
    <property type="match status" value="5"/>
</dbReference>
<dbReference type="SUPFAM" id="SSF48726">
    <property type="entry name" value="Immunoglobulin"/>
    <property type="match status" value="7"/>
</dbReference>
<dbReference type="OMA" id="ECVLLMF"/>
<dbReference type="GO" id="GO:0005198">
    <property type="term" value="F:structural molecule activity"/>
    <property type="evidence" value="ECO:0007669"/>
    <property type="project" value="UniProtKB-ARBA"/>
</dbReference>
<dbReference type="GO" id="GO:0032982">
    <property type="term" value="C:myosin filament"/>
    <property type="evidence" value="ECO:0007669"/>
    <property type="project" value="UniProtKB-KW"/>
</dbReference>
<dbReference type="Gene3D" id="2.60.40.10">
    <property type="entry name" value="Immunoglobulins"/>
    <property type="match status" value="12"/>
</dbReference>
<dbReference type="FunFam" id="2.60.40.10:FF:000029">
    <property type="entry name" value="Myomesin 1"/>
    <property type="match status" value="1"/>
</dbReference>
<dbReference type="GO" id="GO:0031430">
    <property type="term" value="C:M band"/>
    <property type="evidence" value="ECO:0007669"/>
    <property type="project" value="Ensembl"/>
</dbReference>
<gene>
    <name evidence="12" type="primary">MYOM1</name>
</gene>
<dbReference type="SUPFAM" id="SSF49265">
    <property type="entry name" value="Fibronectin type III"/>
    <property type="match status" value="3"/>
</dbReference>
<keyword evidence="3" id="KW-0963">Cytoplasm</keyword>
<feature type="domain" description="Ig-like" evidence="10">
    <location>
        <begin position="1264"/>
        <end position="1342"/>
    </location>
</feature>
<accession>A0A7M4F1W8</accession>
<dbReference type="SMART" id="SM00060">
    <property type="entry name" value="FN3"/>
    <property type="match status" value="5"/>
</dbReference>
<dbReference type="GeneTree" id="ENSGT00940000154982"/>
<dbReference type="GO" id="GO:0010737">
    <property type="term" value="P:protein kinase A signaling"/>
    <property type="evidence" value="ECO:0007669"/>
    <property type="project" value="Ensembl"/>
</dbReference>
<proteinExistence type="predicted"/>
<keyword evidence="5" id="KW-0677">Repeat</keyword>
<feature type="domain" description="Ig-like" evidence="10">
    <location>
        <begin position="837"/>
        <end position="930"/>
    </location>
</feature>
<comment type="subcellular location">
    <subcellularLocation>
        <location evidence="1">Cytoplasm</location>
    </subcellularLocation>
</comment>
<reference evidence="12" key="1">
    <citation type="submission" date="2025-08" db="UniProtKB">
        <authorList>
            <consortium name="Ensembl"/>
        </authorList>
    </citation>
    <scope>IDENTIFICATION</scope>
</reference>
<feature type="domain" description="Ig-like" evidence="10">
    <location>
        <begin position="197"/>
        <end position="285"/>
    </location>
</feature>
<name>A0A7M4F1W8_CROPO</name>
<evidence type="ECO:0000256" key="2">
    <source>
        <dbReference type="ARBA" id="ARBA00022433"/>
    </source>
</evidence>
<dbReference type="InterPro" id="IPR013783">
    <property type="entry name" value="Ig-like_fold"/>
</dbReference>
<dbReference type="InterPro" id="IPR007110">
    <property type="entry name" value="Ig-like_dom"/>
</dbReference>
<dbReference type="PANTHER" id="PTHR13817">
    <property type="entry name" value="TITIN"/>
    <property type="match status" value="1"/>
</dbReference>
<dbReference type="InterPro" id="IPR036116">
    <property type="entry name" value="FN3_sf"/>
</dbReference>
<evidence type="ECO:0000256" key="5">
    <source>
        <dbReference type="ARBA" id="ARBA00022737"/>
    </source>
</evidence>
<keyword evidence="13" id="KW-1185">Reference proteome</keyword>
<dbReference type="Pfam" id="PF00041">
    <property type="entry name" value="fn3"/>
    <property type="match status" value="5"/>
</dbReference>
<keyword evidence="7" id="KW-0393">Immunoglobulin domain</keyword>
<evidence type="ECO:0000259" key="10">
    <source>
        <dbReference type="PROSITE" id="PS50835"/>
    </source>
</evidence>
<evidence type="ECO:0000256" key="4">
    <source>
        <dbReference type="ARBA" id="ARBA00022553"/>
    </source>
</evidence>
<dbReference type="CDD" id="cd00096">
    <property type="entry name" value="Ig"/>
    <property type="match status" value="2"/>
</dbReference>
<keyword evidence="2" id="KW-0787">Thick filament</keyword>
<dbReference type="PANTHER" id="PTHR13817:SF16">
    <property type="entry name" value="MYOMESIN-1"/>
    <property type="match status" value="1"/>
</dbReference>
<dbReference type="InterPro" id="IPR003599">
    <property type="entry name" value="Ig_sub"/>
</dbReference>
<dbReference type="Pfam" id="PF07679">
    <property type="entry name" value="I-set"/>
    <property type="match status" value="5"/>
</dbReference>
<dbReference type="PROSITE" id="PS50835">
    <property type="entry name" value="IG_LIKE"/>
    <property type="match status" value="5"/>
</dbReference>
<keyword evidence="4" id="KW-0597">Phosphoprotein</keyword>
<feature type="domain" description="Fibronectin type-III" evidence="11">
    <location>
        <begin position="313"/>
        <end position="408"/>
    </location>
</feature>
<reference evidence="12" key="2">
    <citation type="submission" date="2025-09" db="UniProtKB">
        <authorList>
            <consortium name="Ensembl"/>
        </authorList>
    </citation>
    <scope>IDENTIFICATION</scope>
</reference>
<dbReference type="FunFam" id="2.60.40.10:FF:000124">
    <property type="entry name" value="Myomesin 1"/>
    <property type="match status" value="1"/>
</dbReference>
<dbReference type="InterPro" id="IPR013098">
    <property type="entry name" value="Ig_I-set"/>
</dbReference>
<dbReference type="SMART" id="SM00408">
    <property type="entry name" value="IGc2"/>
    <property type="match status" value="5"/>
</dbReference>
<dbReference type="FunFam" id="2.60.40.10:FF:000222">
    <property type="entry name" value="Myomesin 1"/>
    <property type="match status" value="1"/>
</dbReference>
<feature type="domain" description="Fibronectin type-III" evidence="11">
    <location>
        <begin position="441"/>
        <end position="535"/>
    </location>
</feature>
<feature type="domain" description="Ig-like" evidence="10">
    <location>
        <begin position="99"/>
        <end position="190"/>
    </location>
</feature>
<protein>
    <recommendedName>
        <fullName evidence="8">Myomesin-1</fullName>
    </recommendedName>
    <alternativeName>
        <fullName evidence="9">Myomesin family member 1</fullName>
    </alternativeName>
</protein>
<dbReference type="FunFam" id="2.60.40.10:FF:000197">
    <property type="entry name" value="Myomesin 1"/>
    <property type="match status" value="1"/>
</dbReference>
<dbReference type="CDD" id="cd00063">
    <property type="entry name" value="FN3"/>
    <property type="match status" value="5"/>
</dbReference>
<dbReference type="GO" id="GO:0045214">
    <property type="term" value="P:sarcomere organization"/>
    <property type="evidence" value="ECO:0007669"/>
    <property type="project" value="TreeGrafter"/>
</dbReference>
<dbReference type="SMART" id="SM00409">
    <property type="entry name" value="IG"/>
    <property type="match status" value="6"/>
</dbReference>
<dbReference type="GO" id="GO:0042803">
    <property type="term" value="F:protein homodimerization activity"/>
    <property type="evidence" value="ECO:0007669"/>
    <property type="project" value="Ensembl"/>
</dbReference>
<evidence type="ECO:0000256" key="8">
    <source>
        <dbReference type="ARBA" id="ARBA00071829"/>
    </source>
</evidence>
<evidence type="ECO:0000256" key="1">
    <source>
        <dbReference type="ARBA" id="ARBA00004496"/>
    </source>
</evidence>
<feature type="domain" description="Ig-like" evidence="10">
    <location>
        <begin position="1058"/>
        <end position="1144"/>
    </location>
</feature>
<dbReference type="FunFam" id="2.60.40.10:FF:000179">
    <property type="entry name" value="Myomesin 2"/>
    <property type="match status" value="1"/>
</dbReference>
<evidence type="ECO:0000256" key="7">
    <source>
        <dbReference type="ARBA" id="ARBA00023319"/>
    </source>
</evidence>
<sequence length="1366" mass="153318">YSVGLAGRHDVYDSGITDTEEERIKESAAYIARRNLFATGEGVSVSSRVAASSAEEQHEKKSRKVAIRESAERLALRKTIEETQEFHRRLNEDKLLHAPEFVIKPRSHTVWEKQNVKLHCTVTGWPEPRVTWYKNNVPINVHTNPGKYVIESRYGLHSLEISTCEFEDTAQYRASAMNVKGELSAYASIVVKIGVTPHGYASRFEIHFVDKFEVTFGREGETMSLGCTVIIHPEIKRFQPEIQWYKNGVLITPSKWVNMHWSGERATLTLTHANKEDEGLYTLRVVMGDYYEQYSSYVFVRDTDAEIAGAPGSPLDVQCLDANKDYVIISWKQPAVDGGSHILGYFIDKCEVGTTNWTQCNDTPVKFARFPVTGLIEGRSYIFRVRAVNNAGISIPSRVSDPVAALDPADRARLRSHPSAPWTGQIIVTEEEPTEGVVPGPPSNLQVIEATKNYVVLSWKPPGERGHEGVMYFVEKCIAGTENWQRVNTEIPVKSPRFAVFDLAEGKSYHFRVRCCNSAGIGEPCEATESTVVGDKLDIPKAPGRIIPTRNTDTSVVVTWTEPEDAKELVGYYIEASIVGSGHWEPCNNNPVKGTRFICHGLLTDENYVFRVRAVNAAGLSEFSQESEAIQVKAAIASPSPPYDITVLESVRDSMVLGWKQPKVIGGAEITGYYVDYREVIDGIPGKWKEANIKPISERAYRITNLKENMIYQFQVAATNVAGVGTPSPPSRSFKCEEWSIAVPGPPHDLVCTEVRKDSLVLLWKEPVYTGRSPVSGYYVDVKETDATDEHWKSANEKTITKRFLKITGLKEGVSYVFRVRATNQAGVGKPSDLTDPVIAQTRPGTKEVVAEVDDNGVISLNFECDQMSPDSKFIWSKNYEPIEDDSRLDIDTKGGKSKAVFKDLGEDDLGIYSCIVTDTDGVSSSYTMDEEGKNKTHFFLHTIPLTSELAVEIMEKGQVRFWLQAEKLSGNAKVNFVFNDKEIFNGEKYKMNVDQKTGLVEMVMEKLEAKDEGTYTFQLQDGKATNQSSLVLIGDVFKKLQDEADFQRREWYRKQGPHFVEYLGWEVTSDCNVLLKCKVANIKKETHIVWYKDDREIMVDEEHDFKDGVCTLLISEFSKKDAGIYEVILKDDRGKDRSELKLLDAAFADLMNEVCRIIALSATELKIQSTEQGIRLYSFVSHYVEDLRVSWSHNDAKIKYTDRVKTGVTGEQIWLQINEPTPHDKGKYTMEIFDGKKTHTKMVDLSGQDRARVLGGLPDVVTIQEGKALNLTCNVWGDPTPEITWLKNEKTFTADDHCILKYEAGKCASFTITAVSTVDSGKYALLVKNKYGTETSDFTVSVFIPEEEGTIPYPEHITGAKKKKV</sequence>
<dbReference type="CDD" id="cd20951">
    <property type="entry name" value="IgI_titin_I1-like"/>
    <property type="match status" value="1"/>
</dbReference>
<dbReference type="InterPro" id="IPR003961">
    <property type="entry name" value="FN3_dom"/>
</dbReference>
<dbReference type="Proteomes" id="UP000594220">
    <property type="component" value="Unplaced"/>
</dbReference>
<keyword evidence="6" id="KW-0514">Muscle protein</keyword>
<dbReference type="GO" id="GO:0010628">
    <property type="term" value="P:positive regulation of gene expression"/>
    <property type="evidence" value="ECO:0007669"/>
    <property type="project" value="Ensembl"/>
</dbReference>
<evidence type="ECO:0000256" key="6">
    <source>
        <dbReference type="ARBA" id="ARBA00023179"/>
    </source>
</evidence>
<evidence type="ECO:0000256" key="3">
    <source>
        <dbReference type="ARBA" id="ARBA00022490"/>
    </source>
</evidence>
<dbReference type="PRINTS" id="PR00014">
    <property type="entry name" value="FNTYPEIII"/>
</dbReference>
<feature type="domain" description="Fibronectin type-III" evidence="11">
    <location>
        <begin position="542"/>
        <end position="635"/>
    </location>
</feature>
<feature type="domain" description="Fibronectin type-III" evidence="11">
    <location>
        <begin position="746"/>
        <end position="845"/>
    </location>
</feature>
<dbReference type="InterPro" id="IPR003598">
    <property type="entry name" value="Ig_sub2"/>
</dbReference>
<dbReference type="FunFam" id="2.60.40.10:FF:000069">
    <property type="entry name" value="Alpha-protein kinase 3"/>
    <property type="match status" value="1"/>
</dbReference>
<evidence type="ECO:0000313" key="13">
    <source>
        <dbReference type="Proteomes" id="UP000594220"/>
    </source>
</evidence>
<dbReference type="Ensembl" id="ENSCPRT00005019739.1">
    <property type="protein sequence ID" value="ENSCPRP00005016849.1"/>
    <property type="gene ID" value="ENSCPRG00005011737.1"/>
</dbReference>
<dbReference type="FunFam" id="2.60.40.10:FF:000467">
    <property type="entry name" value="Myomesin 1"/>
    <property type="match status" value="1"/>
</dbReference>
<evidence type="ECO:0000259" key="11">
    <source>
        <dbReference type="PROSITE" id="PS50853"/>
    </source>
</evidence>
<dbReference type="FunFam" id="2.60.40.10:FF:000192">
    <property type="entry name" value="Myomesin 1"/>
    <property type="match status" value="1"/>
</dbReference>
<evidence type="ECO:0000256" key="9">
    <source>
        <dbReference type="ARBA" id="ARBA00082259"/>
    </source>
</evidence>
<evidence type="ECO:0000313" key="12">
    <source>
        <dbReference type="Ensembl" id="ENSCPRP00005016849.1"/>
    </source>
</evidence>
<feature type="domain" description="Fibronectin type-III" evidence="11">
    <location>
        <begin position="641"/>
        <end position="739"/>
    </location>
</feature>
<dbReference type="FunFam" id="2.60.40.10:FF:000134">
    <property type="entry name" value="Myomesin 1"/>
    <property type="match status" value="1"/>
</dbReference>
<dbReference type="GO" id="GO:0019900">
    <property type="term" value="F:kinase binding"/>
    <property type="evidence" value="ECO:0007669"/>
    <property type="project" value="Ensembl"/>
</dbReference>
<dbReference type="InterPro" id="IPR036179">
    <property type="entry name" value="Ig-like_dom_sf"/>
</dbReference>
<organism evidence="12 13">
    <name type="scientific">Crocodylus porosus</name>
    <name type="common">Saltwater crocodile</name>
    <name type="synonym">Estuarine crocodile</name>
    <dbReference type="NCBI Taxonomy" id="8502"/>
    <lineage>
        <taxon>Eukaryota</taxon>
        <taxon>Metazoa</taxon>
        <taxon>Chordata</taxon>
        <taxon>Craniata</taxon>
        <taxon>Vertebrata</taxon>
        <taxon>Euteleostomi</taxon>
        <taxon>Archelosauria</taxon>
        <taxon>Archosauria</taxon>
        <taxon>Crocodylia</taxon>
        <taxon>Longirostres</taxon>
        <taxon>Crocodylidae</taxon>
        <taxon>Crocodylus</taxon>
    </lineage>
</organism>
<dbReference type="FunFam" id="2.60.40.10:FF:002172">
    <property type="entry name" value="Myomesin 1a (skelemin)"/>
    <property type="match status" value="2"/>
</dbReference>
<dbReference type="GO" id="GO:0050714">
    <property type="term" value="P:positive regulation of protein secretion"/>
    <property type="evidence" value="ECO:0007669"/>
    <property type="project" value="Ensembl"/>
</dbReference>
<dbReference type="FunFam" id="2.60.40.10:FF:000233">
    <property type="entry name" value="Myomesin 1"/>
    <property type="match status" value="1"/>
</dbReference>
<dbReference type="InterPro" id="IPR050964">
    <property type="entry name" value="Striated_Muscle_Regulatory"/>
</dbReference>